<gene>
    <name evidence="2" type="ordered locus">Metig_1068</name>
</gene>
<name>F6BDP6_METIK</name>
<keyword evidence="3" id="KW-1185">Reference proteome</keyword>
<protein>
    <submittedName>
        <fullName evidence="2">Uncharacterized protein</fullName>
    </submittedName>
</protein>
<dbReference type="EMBL" id="CP002737">
    <property type="protein sequence ID" value="AEF96607.1"/>
    <property type="molecule type" value="Genomic_DNA"/>
</dbReference>
<feature type="transmembrane region" description="Helical" evidence="1">
    <location>
        <begin position="61"/>
        <end position="82"/>
    </location>
</feature>
<dbReference type="AlphaFoldDB" id="F6BDP6"/>
<dbReference type="GeneID" id="10643922"/>
<keyword evidence="1" id="KW-0812">Transmembrane</keyword>
<dbReference type="HOGENOM" id="CLU_2490474_0_0_2"/>
<evidence type="ECO:0000256" key="1">
    <source>
        <dbReference type="SAM" id="Phobius"/>
    </source>
</evidence>
<dbReference type="STRING" id="880724.Metig_1068"/>
<evidence type="ECO:0000313" key="2">
    <source>
        <dbReference type="EMBL" id="AEF96607.1"/>
    </source>
</evidence>
<accession>F6BDP6</accession>
<organism evidence="3">
    <name type="scientific">Methanotorris igneus (strain DSM 5666 / JCM 11834 / Kol 5)</name>
    <dbReference type="NCBI Taxonomy" id="880724"/>
    <lineage>
        <taxon>Archaea</taxon>
        <taxon>Methanobacteriati</taxon>
        <taxon>Methanobacteriota</taxon>
        <taxon>Methanomada group</taxon>
        <taxon>Methanococci</taxon>
        <taxon>Methanococcales</taxon>
        <taxon>Methanocaldococcaceae</taxon>
        <taxon>Methanotorris</taxon>
    </lineage>
</organism>
<evidence type="ECO:0000313" key="3">
    <source>
        <dbReference type="Proteomes" id="UP000009227"/>
    </source>
</evidence>
<reference evidence="2 3" key="1">
    <citation type="submission" date="2011-05" db="EMBL/GenBank/DDBJ databases">
        <title>Complete sequence of Methanotorris igneus Kol 5.</title>
        <authorList>
            <consortium name="US DOE Joint Genome Institute"/>
            <person name="Lucas S."/>
            <person name="Han J."/>
            <person name="Lapidus A."/>
            <person name="Cheng J.-F."/>
            <person name="Goodwin L."/>
            <person name="Pitluck S."/>
            <person name="Peters L."/>
            <person name="Mikhailova N."/>
            <person name="Chertkov O."/>
            <person name="Han C."/>
            <person name="Tapia R."/>
            <person name="Land M."/>
            <person name="Hauser L."/>
            <person name="Kyrpides N."/>
            <person name="Ivanova N."/>
            <person name="Pagani I."/>
            <person name="Sieprawska-Lupa M."/>
            <person name="Whitman W."/>
            <person name="Woyke T."/>
        </authorList>
    </citation>
    <scope>NUCLEOTIDE SEQUENCE [LARGE SCALE GENOMIC DNA]</scope>
    <source>
        <strain evidence="3">DSM 5666 / JCM 11834 / Kol 5</strain>
    </source>
</reference>
<dbReference type="Proteomes" id="UP000009227">
    <property type="component" value="Chromosome"/>
</dbReference>
<keyword evidence="1" id="KW-0472">Membrane</keyword>
<feature type="transmembrane region" description="Helical" evidence="1">
    <location>
        <begin position="30"/>
        <end position="49"/>
    </location>
</feature>
<keyword evidence="1" id="KW-1133">Transmembrane helix</keyword>
<dbReference type="RefSeq" id="WP_013799208.1">
    <property type="nucleotide sequence ID" value="NC_015562.1"/>
</dbReference>
<feature type="transmembrane region" description="Helical" evidence="1">
    <location>
        <begin position="7"/>
        <end position="24"/>
    </location>
</feature>
<proteinExistence type="predicted"/>
<dbReference type="KEGG" id="mig:Metig_1068"/>
<sequence>MKDKTKLAIFLFLLPLLYFIIYFISKGYFYSILIGISTLALGISIYTESYKQCYKIFGKTFVNIIIILIYLTLLIAGIHFILVHTL</sequence>